<evidence type="ECO:0000313" key="2">
    <source>
        <dbReference type="Proteomes" id="UP001347796"/>
    </source>
</evidence>
<sequence>MEIFEREIEARERTDVAMPSKNFESSNYNNRFCGRHSGQGNYNQSHRPIQGTASAFLSNNSYPESTFSCTYCRGPHPSNSCKTVPSLEARRENLIKYRRCFICLKKDHISRNCNSIKLCPVCGRRHHVSICEVAHNQRNTNSSNLNPQASNFNPSGSVNQRQDNFRIAQRNNPSTCMYNNSKPTIGHRSLVLLQTARAQTSNTTAPSNKIWARIIMDNGSQRTYITSKLRDALKLQTISRQFVRIRTFGAMELIEQEVDIVNCVIHNKDNSSTLIQAYVIPLISHQL</sequence>
<reference evidence="1 2" key="1">
    <citation type="submission" date="2024-01" db="EMBL/GenBank/DDBJ databases">
        <title>The genome of the rayed Mediterranean limpet Patella caerulea (Linnaeus, 1758).</title>
        <authorList>
            <person name="Anh-Thu Weber A."/>
            <person name="Halstead-Nussloch G."/>
        </authorList>
    </citation>
    <scope>NUCLEOTIDE SEQUENCE [LARGE SCALE GENOMIC DNA]</scope>
    <source>
        <strain evidence="1">AATW-2023a</strain>
        <tissue evidence="1">Whole specimen</tissue>
    </source>
</reference>
<dbReference type="AlphaFoldDB" id="A0AAN8JNX0"/>
<gene>
    <name evidence="1" type="ORF">SNE40_009524</name>
</gene>
<protein>
    <recommendedName>
        <fullName evidence="3">Peptidase aspartic putative domain-containing protein</fullName>
    </recommendedName>
</protein>
<accession>A0AAN8JNX0</accession>
<dbReference type="PANTHER" id="PTHR47331">
    <property type="entry name" value="PHD-TYPE DOMAIN-CONTAINING PROTEIN"/>
    <property type="match status" value="1"/>
</dbReference>
<evidence type="ECO:0000313" key="1">
    <source>
        <dbReference type="EMBL" id="KAK6181727.1"/>
    </source>
</evidence>
<name>A0AAN8JNX0_PATCE</name>
<dbReference type="Proteomes" id="UP001347796">
    <property type="component" value="Unassembled WGS sequence"/>
</dbReference>
<dbReference type="PANTHER" id="PTHR47331:SF5">
    <property type="entry name" value="RIBONUCLEASE H"/>
    <property type="match status" value="1"/>
</dbReference>
<organism evidence="1 2">
    <name type="scientific">Patella caerulea</name>
    <name type="common">Rayed Mediterranean limpet</name>
    <dbReference type="NCBI Taxonomy" id="87958"/>
    <lineage>
        <taxon>Eukaryota</taxon>
        <taxon>Metazoa</taxon>
        <taxon>Spiralia</taxon>
        <taxon>Lophotrochozoa</taxon>
        <taxon>Mollusca</taxon>
        <taxon>Gastropoda</taxon>
        <taxon>Patellogastropoda</taxon>
        <taxon>Patelloidea</taxon>
        <taxon>Patellidae</taxon>
        <taxon>Patella</taxon>
    </lineage>
</organism>
<proteinExistence type="predicted"/>
<comment type="caution">
    <text evidence="1">The sequence shown here is derived from an EMBL/GenBank/DDBJ whole genome shotgun (WGS) entry which is preliminary data.</text>
</comment>
<evidence type="ECO:0008006" key="3">
    <source>
        <dbReference type="Google" id="ProtNLM"/>
    </source>
</evidence>
<keyword evidence="2" id="KW-1185">Reference proteome</keyword>
<dbReference type="EMBL" id="JAZGQO010000007">
    <property type="protein sequence ID" value="KAK6181727.1"/>
    <property type="molecule type" value="Genomic_DNA"/>
</dbReference>